<evidence type="ECO:0000313" key="2">
    <source>
        <dbReference type="EMBL" id="TWW60817.1"/>
    </source>
</evidence>
<evidence type="ECO:0000256" key="1">
    <source>
        <dbReference type="SAM" id="MobiDB-lite"/>
    </source>
</evidence>
<comment type="caution">
    <text evidence="2">The sequence shown here is derived from an EMBL/GenBank/DDBJ whole genome shotgun (WGS) entry which is preliminary data.</text>
</comment>
<dbReference type="EMBL" id="RHFK02000018">
    <property type="protein sequence ID" value="TWW60817.1"/>
    <property type="molecule type" value="Genomic_DNA"/>
</dbReference>
<feature type="region of interest" description="Disordered" evidence="1">
    <location>
        <begin position="1"/>
        <end position="33"/>
    </location>
</feature>
<proteinExistence type="predicted"/>
<name>A0A5C6N4Z1_9TELE</name>
<reference evidence="2 3" key="1">
    <citation type="submission" date="2019-04" db="EMBL/GenBank/DDBJ databases">
        <title>Chromosome genome assembly for Takifugu flavidus.</title>
        <authorList>
            <person name="Xiao S."/>
        </authorList>
    </citation>
    <scope>NUCLEOTIDE SEQUENCE [LARGE SCALE GENOMIC DNA]</scope>
    <source>
        <strain evidence="2">HTHZ2018</strain>
        <tissue evidence="2">Muscle</tissue>
    </source>
</reference>
<sequence>MSRNLQGAELNSLTRTQTSKTSPNSAAASTKRSAKSILRLTGATLYLLEPLTGEQSVLGKHCSAKTQQHMKREARILSAIGSRDCSRRRLLRCCAESQGCGIRARCSLNTL</sequence>
<organism evidence="2 3">
    <name type="scientific">Takifugu flavidus</name>
    <name type="common">sansaifugu</name>
    <dbReference type="NCBI Taxonomy" id="433684"/>
    <lineage>
        <taxon>Eukaryota</taxon>
        <taxon>Metazoa</taxon>
        <taxon>Chordata</taxon>
        <taxon>Craniata</taxon>
        <taxon>Vertebrata</taxon>
        <taxon>Euteleostomi</taxon>
        <taxon>Actinopterygii</taxon>
        <taxon>Neopterygii</taxon>
        <taxon>Teleostei</taxon>
        <taxon>Neoteleostei</taxon>
        <taxon>Acanthomorphata</taxon>
        <taxon>Eupercaria</taxon>
        <taxon>Tetraodontiformes</taxon>
        <taxon>Tetradontoidea</taxon>
        <taxon>Tetraodontidae</taxon>
        <taxon>Takifugu</taxon>
    </lineage>
</organism>
<feature type="compositionally biased region" description="Polar residues" evidence="1">
    <location>
        <begin position="1"/>
        <end position="24"/>
    </location>
</feature>
<keyword evidence="3" id="KW-1185">Reference proteome</keyword>
<gene>
    <name evidence="2" type="ORF">D4764_05G0009070</name>
</gene>
<accession>A0A5C6N4Z1</accession>
<evidence type="ECO:0000313" key="3">
    <source>
        <dbReference type="Proteomes" id="UP000324091"/>
    </source>
</evidence>
<dbReference type="Proteomes" id="UP000324091">
    <property type="component" value="Chromosome 5"/>
</dbReference>
<dbReference type="AlphaFoldDB" id="A0A5C6N4Z1"/>
<protein>
    <submittedName>
        <fullName evidence="2">Uncharacterized protein</fullName>
    </submittedName>
</protein>